<feature type="domain" description="Luciferase-like" evidence="2">
    <location>
        <begin position="10"/>
        <end position="303"/>
    </location>
</feature>
<dbReference type="EMBL" id="BMNC01000013">
    <property type="protein sequence ID" value="GGN17075.1"/>
    <property type="molecule type" value="Genomic_DNA"/>
</dbReference>
<dbReference type="CDD" id="cd00347">
    <property type="entry name" value="Flavin_utilizing_monoxygenases"/>
    <property type="match status" value="1"/>
</dbReference>
<keyword evidence="3" id="KW-0503">Monooxygenase</keyword>
<keyword evidence="3" id="KW-0560">Oxidoreductase</keyword>
<dbReference type="GO" id="GO:0004497">
    <property type="term" value="F:monooxygenase activity"/>
    <property type="evidence" value="ECO:0007669"/>
    <property type="project" value="UniProtKB-KW"/>
</dbReference>
<dbReference type="Pfam" id="PF00296">
    <property type="entry name" value="Bac_luciferase"/>
    <property type="match status" value="1"/>
</dbReference>
<comment type="caution">
    <text evidence="3">The sequence shown here is derived from an EMBL/GenBank/DDBJ whole genome shotgun (WGS) entry which is preliminary data.</text>
</comment>
<dbReference type="PANTHER" id="PTHR30137">
    <property type="entry name" value="LUCIFERASE-LIKE MONOOXYGENASE"/>
    <property type="match status" value="1"/>
</dbReference>
<evidence type="ECO:0000313" key="4">
    <source>
        <dbReference type="Proteomes" id="UP000597656"/>
    </source>
</evidence>
<dbReference type="Proteomes" id="UP000597656">
    <property type="component" value="Unassembled WGS sequence"/>
</dbReference>
<dbReference type="InterPro" id="IPR036661">
    <property type="entry name" value="Luciferase-like_sf"/>
</dbReference>
<protein>
    <submittedName>
        <fullName evidence="3">FMN-linked alkanal monooxygenase</fullName>
    </submittedName>
</protein>
<dbReference type="InterPro" id="IPR011251">
    <property type="entry name" value="Luciferase-like_dom"/>
</dbReference>
<evidence type="ECO:0000313" key="3">
    <source>
        <dbReference type="EMBL" id="GGN17075.1"/>
    </source>
</evidence>
<sequence length="342" mass="36785">MSRLSEIPLSVLDLAPITSGSDATTALRNSRELAQQAERLGYHRYWFAEHHNMPGIASSAPAVLIGHIADATETIRVGSGGVMLPNHAPLVVAEQFGMLEALHPGRIDLGIGRAPGTDQKTARALRRTEAGLSAENFPQELTELIKYFEGTAELNAVPAAGNKPPIWLLGSSGYSAQAAGMLGLPFAFAHHFSAQNTLPALELYRRHFRPSEVLDAPYAMVCASVVVADSDEQARYIAGPGALSFVKLRQGRPEPLATPQEAADYPYTEIDELVIEDRMSSQIIGSPSTVRSGLDALMESTAADELMVTTIVHGHDDRLRSFELLSEVAERTPSLGRSAAHT</sequence>
<dbReference type="InterPro" id="IPR019949">
    <property type="entry name" value="CmoO-like"/>
</dbReference>
<evidence type="ECO:0000256" key="1">
    <source>
        <dbReference type="ARBA" id="ARBA00007789"/>
    </source>
</evidence>
<dbReference type="InterPro" id="IPR050766">
    <property type="entry name" value="Bact_Lucif_Oxidored"/>
</dbReference>
<proteinExistence type="predicted"/>
<reference evidence="4" key="1">
    <citation type="journal article" date="2019" name="Int. J. Syst. Evol. Microbiol.">
        <title>The Global Catalogue of Microorganisms (GCM) 10K type strain sequencing project: providing services to taxonomists for standard genome sequencing and annotation.</title>
        <authorList>
            <consortium name="The Broad Institute Genomics Platform"/>
            <consortium name="The Broad Institute Genome Sequencing Center for Infectious Disease"/>
            <person name="Wu L."/>
            <person name="Ma J."/>
        </authorList>
    </citation>
    <scope>NUCLEOTIDE SEQUENCE [LARGE SCALE GENOMIC DNA]</scope>
    <source>
        <strain evidence="4">CGMCC 4.7319</strain>
    </source>
</reference>
<dbReference type="NCBIfam" id="TIGR03558">
    <property type="entry name" value="oxido_grp_1"/>
    <property type="match status" value="1"/>
</dbReference>
<evidence type="ECO:0000259" key="2">
    <source>
        <dbReference type="Pfam" id="PF00296"/>
    </source>
</evidence>
<dbReference type="SUPFAM" id="SSF51679">
    <property type="entry name" value="Bacterial luciferase-like"/>
    <property type="match status" value="1"/>
</dbReference>
<accession>A0ABQ2IPK3</accession>
<dbReference type="RefSeq" id="WP_189158909.1">
    <property type="nucleotide sequence ID" value="NZ_BMNC01000013.1"/>
</dbReference>
<comment type="similarity">
    <text evidence="1">To bacterial alkanal monooxygenase alpha and beta chains.</text>
</comment>
<keyword evidence="4" id="KW-1185">Reference proteome</keyword>
<gene>
    <name evidence="3" type="ORF">GCM10011609_67440</name>
</gene>
<name>A0ABQ2IPK3_9PSEU</name>
<dbReference type="PANTHER" id="PTHR30137:SF6">
    <property type="entry name" value="LUCIFERASE-LIKE MONOOXYGENASE"/>
    <property type="match status" value="1"/>
</dbReference>
<dbReference type="Gene3D" id="3.20.20.30">
    <property type="entry name" value="Luciferase-like domain"/>
    <property type="match status" value="1"/>
</dbReference>
<organism evidence="3 4">
    <name type="scientific">Lentzea pudingi</name>
    <dbReference type="NCBI Taxonomy" id="1789439"/>
    <lineage>
        <taxon>Bacteria</taxon>
        <taxon>Bacillati</taxon>
        <taxon>Actinomycetota</taxon>
        <taxon>Actinomycetes</taxon>
        <taxon>Pseudonocardiales</taxon>
        <taxon>Pseudonocardiaceae</taxon>
        <taxon>Lentzea</taxon>
    </lineage>
</organism>